<accession>A0ABS6IL07</accession>
<evidence type="ECO:0000256" key="1">
    <source>
        <dbReference type="ARBA" id="ARBA00006987"/>
    </source>
</evidence>
<gene>
    <name evidence="3" type="ORF">KQ910_15150</name>
</gene>
<reference evidence="3 4" key="1">
    <citation type="submission" date="2021-06" db="EMBL/GenBank/DDBJ databases">
        <authorList>
            <person name="Lee D.H."/>
        </authorList>
    </citation>
    <scope>NUCLEOTIDE SEQUENCE [LARGE SCALE GENOMIC DNA]</scope>
    <source>
        <strain evidence="3 4">MMS21-HV4-11</strain>
    </source>
</reference>
<dbReference type="PIRSF" id="PIRSF017082">
    <property type="entry name" value="YflP"/>
    <property type="match status" value="1"/>
</dbReference>
<dbReference type="PANTHER" id="PTHR42928">
    <property type="entry name" value="TRICARBOXYLATE-BINDING PROTEIN"/>
    <property type="match status" value="1"/>
</dbReference>
<keyword evidence="2" id="KW-0732">Signal</keyword>
<dbReference type="PANTHER" id="PTHR42928:SF5">
    <property type="entry name" value="BLR1237 PROTEIN"/>
    <property type="match status" value="1"/>
</dbReference>
<dbReference type="InterPro" id="IPR005064">
    <property type="entry name" value="BUG"/>
</dbReference>
<comment type="caution">
    <text evidence="3">The sequence shown here is derived from an EMBL/GenBank/DDBJ whole genome shotgun (WGS) entry which is preliminary data.</text>
</comment>
<evidence type="ECO:0000313" key="4">
    <source>
        <dbReference type="Proteomes" id="UP000727907"/>
    </source>
</evidence>
<dbReference type="RefSeq" id="WP_216961810.1">
    <property type="nucleotide sequence ID" value="NZ_JAHOPB010000001.1"/>
</dbReference>
<proteinExistence type="inferred from homology"/>
<dbReference type="Pfam" id="PF03401">
    <property type="entry name" value="TctC"/>
    <property type="match status" value="1"/>
</dbReference>
<feature type="chain" id="PRO_5045836502" evidence="2">
    <location>
        <begin position="24"/>
        <end position="323"/>
    </location>
</feature>
<name>A0ABS6IL07_9HYPH</name>
<dbReference type="EMBL" id="JAHOPB010000001">
    <property type="protein sequence ID" value="MBU8875110.1"/>
    <property type="molecule type" value="Genomic_DNA"/>
</dbReference>
<organism evidence="3 4">
    <name type="scientific">Reyranella humidisoli</name>
    <dbReference type="NCBI Taxonomy" id="2849149"/>
    <lineage>
        <taxon>Bacteria</taxon>
        <taxon>Pseudomonadati</taxon>
        <taxon>Pseudomonadota</taxon>
        <taxon>Alphaproteobacteria</taxon>
        <taxon>Hyphomicrobiales</taxon>
        <taxon>Reyranellaceae</taxon>
        <taxon>Reyranella</taxon>
    </lineage>
</organism>
<comment type="similarity">
    <text evidence="1">Belongs to the UPF0065 (bug) family.</text>
</comment>
<protein>
    <submittedName>
        <fullName evidence="3">Tripartite tricarboxylate transporter substrate binding protein</fullName>
    </submittedName>
</protein>
<evidence type="ECO:0000313" key="3">
    <source>
        <dbReference type="EMBL" id="MBU8875110.1"/>
    </source>
</evidence>
<keyword evidence="4" id="KW-1185">Reference proteome</keyword>
<dbReference type="Proteomes" id="UP000727907">
    <property type="component" value="Unassembled WGS sequence"/>
</dbReference>
<sequence length="323" mass="33335">MKTMMRRAACALVLAAVAAPVFAQDYPTKPIKLVVPYAPGGGADSVARIVAKKVSENIGQAIVIENKGGAGSIVGTDLVAKAEPDGYTLLLGQSGPISINPAVYKSLPYDPVKDFAPVTMTTAYPYVLVVNSESPAKTLQEFVALAKSKPGTMNYGSTGVGAANHLVAELFASKAGLKMTHVPYRGTALAVGDLVAGTLNVVFGDPISVLPHIKSGKLRALAVTSLERSPVAPEVPTVAESGYPGFEALAWHGILAPAKTPPAVVKKLNAEIVKALADPATKALLVNQAMQTVGNSPEAFAAFIQKDIATWKAVAAAANVTVE</sequence>
<evidence type="ECO:0000256" key="2">
    <source>
        <dbReference type="SAM" id="SignalP"/>
    </source>
</evidence>
<feature type="signal peptide" evidence="2">
    <location>
        <begin position="1"/>
        <end position="23"/>
    </location>
</feature>
<dbReference type="CDD" id="cd13578">
    <property type="entry name" value="PBP2_Bug27"/>
    <property type="match status" value="1"/>
</dbReference>